<dbReference type="EC" id="2.5.1.18" evidence="1"/>
<comment type="catalytic activity">
    <reaction evidence="3">
        <text>RX + glutathione = an S-substituted glutathione + a halide anion + H(+)</text>
        <dbReference type="Rhea" id="RHEA:16437"/>
        <dbReference type="ChEBI" id="CHEBI:15378"/>
        <dbReference type="ChEBI" id="CHEBI:16042"/>
        <dbReference type="ChEBI" id="CHEBI:17792"/>
        <dbReference type="ChEBI" id="CHEBI:57925"/>
        <dbReference type="ChEBI" id="CHEBI:90779"/>
        <dbReference type="EC" id="2.5.1.18"/>
    </reaction>
</comment>
<accession>A0A8R1UGN0</accession>
<dbReference type="EnsemblMetazoa" id="PPA23213.1">
    <property type="protein sequence ID" value="PPA23213.1"/>
    <property type="gene ID" value="WBGene00112767"/>
</dbReference>
<dbReference type="SUPFAM" id="SSF47616">
    <property type="entry name" value="GST C-terminal domain-like"/>
    <property type="match status" value="1"/>
</dbReference>
<feature type="domain" description="GST C-terminal" evidence="4">
    <location>
        <begin position="58"/>
        <end position="185"/>
    </location>
</feature>
<dbReference type="PANTHER" id="PTHR11571:SF224">
    <property type="entry name" value="HEMATOPOIETIC PROSTAGLANDIN D SYNTHASE"/>
    <property type="match status" value="1"/>
</dbReference>
<evidence type="ECO:0000313" key="6">
    <source>
        <dbReference type="Proteomes" id="UP000005239"/>
    </source>
</evidence>
<name>A0A2A6CL70_PRIPA</name>
<keyword evidence="2" id="KW-0808">Transferase</keyword>
<evidence type="ECO:0000256" key="1">
    <source>
        <dbReference type="ARBA" id="ARBA00012452"/>
    </source>
</evidence>
<dbReference type="PANTHER" id="PTHR11571">
    <property type="entry name" value="GLUTATHIONE S-TRANSFERASE"/>
    <property type="match status" value="1"/>
</dbReference>
<evidence type="ECO:0000256" key="3">
    <source>
        <dbReference type="ARBA" id="ARBA00047960"/>
    </source>
</evidence>
<sequence length="185" mass="21172">MPAYKLSYFPIKGIAEAHFFPVIFVSRLLFVLAGEEFEDDQVPFDQWTVVKPSFGGQTAFEAAWVDALADQWKDYFVEIKPYLGVANGFLKTGDVDQLRKEVGEPVRDKHFALLEKAAQDNGANGFFVGRSLTWVDLLVADHISVFEQHVPGFFDDFPAVRRIQKTVQAEPRLKQYLEQRSETYF</sequence>
<evidence type="ECO:0000313" key="5">
    <source>
        <dbReference type="EnsemblMetazoa" id="PPA23213.1"/>
    </source>
</evidence>
<reference evidence="5" key="2">
    <citation type="submission" date="2022-06" db="UniProtKB">
        <authorList>
            <consortium name="EnsemblMetazoa"/>
        </authorList>
    </citation>
    <scope>IDENTIFICATION</scope>
    <source>
        <strain evidence="5">PS312</strain>
    </source>
</reference>
<dbReference type="InterPro" id="IPR050213">
    <property type="entry name" value="GST_superfamily"/>
</dbReference>
<dbReference type="InterPro" id="IPR036282">
    <property type="entry name" value="Glutathione-S-Trfase_C_sf"/>
</dbReference>
<accession>A0A2A6CL70</accession>
<evidence type="ECO:0000259" key="4">
    <source>
        <dbReference type="PROSITE" id="PS50405"/>
    </source>
</evidence>
<reference evidence="6" key="1">
    <citation type="journal article" date="2008" name="Nat. Genet.">
        <title>The Pristionchus pacificus genome provides a unique perspective on nematode lifestyle and parasitism.</title>
        <authorList>
            <person name="Dieterich C."/>
            <person name="Clifton S.W."/>
            <person name="Schuster L.N."/>
            <person name="Chinwalla A."/>
            <person name="Delehaunty K."/>
            <person name="Dinkelacker I."/>
            <person name="Fulton L."/>
            <person name="Fulton R."/>
            <person name="Godfrey J."/>
            <person name="Minx P."/>
            <person name="Mitreva M."/>
            <person name="Roeseler W."/>
            <person name="Tian H."/>
            <person name="Witte H."/>
            <person name="Yang S.P."/>
            <person name="Wilson R.K."/>
            <person name="Sommer R.J."/>
        </authorList>
    </citation>
    <scope>NUCLEOTIDE SEQUENCE [LARGE SCALE GENOMIC DNA]</scope>
    <source>
        <strain evidence="6">PS312</strain>
    </source>
</reference>
<dbReference type="Gene3D" id="1.20.1050.10">
    <property type="match status" value="1"/>
</dbReference>
<dbReference type="PROSITE" id="PS50405">
    <property type="entry name" value="GST_CTER"/>
    <property type="match status" value="1"/>
</dbReference>
<dbReference type="Gene3D" id="3.40.30.10">
    <property type="entry name" value="Glutaredoxin"/>
    <property type="match status" value="1"/>
</dbReference>
<dbReference type="Proteomes" id="UP000005239">
    <property type="component" value="Unassembled WGS sequence"/>
</dbReference>
<evidence type="ECO:0000256" key="2">
    <source>
        <dbReference type="ARBA" id="ARBA00022679"/>
    </source>
</evidence>
<dbReference type="Pfam" id="PF14497">
    <property type="entry name" value="GST_C_3"/>
    <property type="match status" value="1"/>
</dbReference>
<dbReference type="OrthoDB" id="414243at2759"/>
<dbReference type="InterPro" id="IPR004046">
    <property type="entry name" value="GST_C"/>
</dbReference>
<dbReference type="InterPro" id="IPR010987">
    <property type="entry name" value="Glutathione-S-Trfase_C-like"/>
</dbReference>
<dbReference type="GO" id="GO:0006749">
    <property type="term" value="P:glutathione metabolic process"/>
    <property type="evidence" value="ECO:0000318"/>
    <property type="project" value="GO_Central"/>
</dbReference>
<dbReference type="CDD" id="cd03192">
    <property type="entry name" value="GST_C_Sigma_like"/>
    <property type="match status" value="1"/>
</dbReference>
<dbReference type="GO" id="GO:0004364">
    <property type="term" value="F:glutathione transferase activity"/>
    <property type="evidence" value="ECO:0000318"/>
    <property type="project" value="GO_Central"/>
</dbReference>
<dbReference type="AlphaFoldDB" id="A0A2A6CL70"/>
<keyword evidence="6" id="KW-1185">Reference proteome</keyword>
<organism evidence="5 6">
    <name type="scientific">Pristionchus pacificus</name>
    <name type="common">Parasitic nematode worm</name>
    <dbReference type="NCBI Taxonomy" id="54126"/>
    <lineage>
        <taxon>Eukaryota</taxon>
        <taxon>Metazoa</taxon>
        <taxon>Ecdysozoa</taxon>
        <taxon>Nematoda</taxon>
        <taxon>Chromadorea</taxon>
        <taxon>Rhabditida</taxon>
        <taxon>Rhabditina</taxon>
        <taxon>Diplogasteromorpha</taxon>
        <taxon>Diplogasteroidea</taxon>
        <taxon>Neodiplogasteridae</taxon>
        <taxon>Pristionchus</taxon>
    </lineage>
</organism>
<protein>
    <recommendedName>
        <fullName evidence="1">glutathione transferase</fullName>
        <ecNumber evidence="1">2.5.1.18</ecNumber>
    </recommendedName>
</protein>
<gene>
    <name evidence="5" type="primary">WBGene00112767</name>
</gene>
<proteinExistence type="predicted"/>
<dbReference type="FunFam" id="1.20.1050.10:FF:000044">
    <property type="entry name" value="Glutathione S-transferase"/>
    <property type="match status" value="1"/>
</dbReference>